<reference evidence="1" key="1">
    <citation type="journal article" date="2022" name="bioRxiv">
        <title>Deciphering the potential niche of two novel black yeast fungi from a biological soil crust based on their genomes, phenotypes, and melanin regulation.</title>
        <authorList>
            <consortium name="DOE Joint Genome Institute"/>
            <person name="Carr E.C."/>
            <person name="Barton Q."/>
            <person name="Grambo S."/>
            <person name="Sullivan M."/>
            <person name="Renfro C.M."/>
            <person name="Kuo A."/>
            <person name="Pangilinan J."/>
            <person name="Lipzen A."/>
            <person name="Keymanesh K."/>
            <person name="Savage E."/>
            <person name="Barry K."/>
            <person name="Grigoriev I.V."/>
            <person name="Riekhof W.R."/>
            <person name="Harris S.S."/>
        </authorList>
    </citation>
    <scope>NUCLEOTIDE SEQUENCE</scope>
    <source>
        <strain evidence="1">JF 03-4F</strain>
    </source>
</reference>
<dbReference type="Proteomes" id="UP001203852">
    <property type="component" value="Unassembled WGS sequence"/>
</dbReference>
<name>A0AAN6E4S6_9EURO</name>
<evidence type="ECO:0000313" key="1">
    <source>
        <dbReference type="EMBL" id="KAI1618074.1"/>
    </source>
</evidence>
<evidence type="ECO:0000313" key="2">
    <source>
        <dbReference type="Proteomes" id="UP001203852"/>
    </source>
</evidence>
<dbReference type="AlphaFoldDB" id="A0AAN6E4S6"/>
<accession>A0AAN6E4S6</accession>
<proteinExistence type="predicted"/>
<organism evidence="1 2">
    <name type="scientific">Exophiala viscosa</name>
    <dbReference type="NCBI Taxonomy" id="2486360"/>
    <lineage>
        <taxon>Eukaryota</taxon>
        <taxon>Fungi</taxon>
        <taxon>Dikarya</taxon>
        <taxon>Ascomycota</taxon>
        <taxon>Pezizomycotina</taxon>
        <taxon>Eurotiomycetes</taxon>
        <taxon>Chaetothyriomycetidae</taxon>
        <taxon>Chaetothyriales</taxon>
        <taxon>Herpotrichiellaceae</taxon>
        <taxon>Exophiala</taxon>
    </lineage>
</organism>
<keyword evidence="2" id="KW-1185">Reference proteome</keyword>
<dbReference type="EMBL" id="MU404350">
    <property type="protein sequence ID" value="KAI1618074.1"/>
    <property type="molecule type" value="Genomic_DNA"/>
</dbReference>
<gene>
    <name evidence="1" type="ORF">EDD36DRAFT_413771</name>
</gene>
<sequence>MEASCLYSRVYEETYLIECSQHNTRQASHMTVPIMQVLPCEIPSDLIIRLCNIEQTLIDLYNPHAFFTPCETPFHRPYQRHSDLTRTQKPVFFGPTSIHEDDAARVLTRSSHDCGFHEDGLDSGGDFQSCFRHVSQEAEGGTDDNACPLSDQGAERFGKIYVPAYQQSLLLLLYIPRTVPVYFIQFDVDWGSLFEINIIHHHHAISFAIVEPSYFQGKLLGETCLLFTPSMSKDTPCIPCSLHWATRTFQRCRCAKLGFNV</sequence>
<comment type="caution">
    <text evidence="1">The sequence shown here is derived from an EMBL/GenBank/DDBJ whole genome shotgun (WGS) entry which is preliminary data.</text>
</comment>
<protein>
    <submittedName>
        <fullName evidence="1">Uncharacterized protein</fullName>
    </submittedName>
</protein>